<feature type="transmembrane region" description="Helical" evidence="7">
    <location>
        <begin position="240"/>
        <end position="257"/>
    </location>
</feature>
<accession>E4SND0</accession>
<keyword evidence="2 7" id="KW-0812">Transmembrane</keyword>
<dbReference type="PATRIC" id="fig|695560.3.peg.2013"/>
<dbReference type="Gene3D" id="1.20.1560.10">
    <property type="entry name" value="ABC transporter type 1, transmembrane domain"/>
    <property type="match status" value="1"/>
</dbReference>
<keyword evidence="3" id="KW-0547">Nucleotide-binding</keyword>
<evidence type="ECO:0000259" key="9">
    <source>
        <dbReference type="PROSITE" id="PS50929"/>
    </source>
</evidence>
<dbReference type="PROSITE" id="PS50893">
    <property type="entry name" value="ABC_TRANSPORTER_2"/>
    <property type="match status" value="1"/>
</dbReference>
<dbReference type="Proteomes" id="UP000007033">
    <property type="component" value="Chromosome"/>
</dbReference>
<evidence type="ECO:0000259" key="8">
    <source>
        <dbReference type="PROSITE" id="PS50893"/>
    </source>
</evidence>
<dbReference type="PANTHER" id="PTHR24221">
    <property type="entry name" value="ATP-BINDING CASSETTE SUB-FAMILY B"/>
    <property type="match status" value="1"/>
</dbReference>
<protein>
    <submittedName>
        <fullName evidence="10">Nisin transport protein</fullName>
    </submittedName>
</protein>
<reference evidence="10 11" key="1">
    <citation type="journal article" date="2011" name="J. Bacteriol.">
        <title>Genome sequence of Lactobacillus amylovorus GRL1112.</title>
        <authorList>
            <person name="Kant R."/>
            <person name="Paulin L."/>
            <person name="Alatalo E."/>
            <person name="de Vos W.M."/>
            <person name="Palva A."/>
        </authorList>
    </citation>
    <scope>NUCLEOTIDE SEQUENCE [LARGE SCALE GENOMIC DNA]</scope>
    <source>
        <strain evidence="10 11">GRL 1112</strain>
    </source>
</reference>
<dbReference type="GO" id="GO:0140359">
    <property type="term" value="F:ABC-type transporter activity"/>
    <property type="evidence" value="ECO:0007669"/>
    <property type="project" value="InterPro"/>
</dbReference>
<keyword evidence="5 7" id="KW-1133">Transmembrane helix</keyword>
<dbReference type="InterPro" id="IPR036640">
    <property type="entry name" value="ABC1_TM_sf"/>
</dbReference>
<evidence type="ECO:0000256" key="4">
    <source>
        <dbReference type="ARBA" id="ARBA00022840"/>
    </source>
</evidence>
<dbReference type="HOGENOM" id="CLU_000604_84_3_9"/>
<dbReference type="PROSITE" id="PS00211">
    <property type="entry name" value="ABC_TRANSPORTER_1"/>
    <property type="match status" value="1"/>
</dbReference>
<feature type="transmembrane region" description="Helical" evidence="7">
    <location>
        <begin position="98"/>
        <end position="121"/>
    </location>
</feature>
<evidence type="ECO:0000256" key="6">
    <source>
        <dbReference type="ARBA" id="ARBA00023136"/>
    </source>
</evidence>
<gene>
    <name evidence="10" type="ordered locus">LA2_10240</name>
</gene>
<dbReference type="Pfam" id="PF00005">
    <property type="entry name" value="ABC_tran"/>
    <property type="match status" value="1"/>
</dbReference>
<evidence type="ECO:0000256" key="7">
    <source>
        <dbReference type="SAM" id="Phobius"/>
    </source>
</evidence>
<evidence type="ECO:0000256" key="3">
    <source>
        <dbReference type="ARBA" id="ARBA00022741"/>
    </source>
</evidence>
<feature type="transmembrane region" description="Helical" evidence="7">
    <location>
        <begin position="141"/>
        <end position="165"/>
    </location>
</feature>
<organism evidence="10 11">
    <name type="scientific">Lactobacillus amylovorus (strain GRL 1112)</name>
    <dbReference type="NCBI Taxonomy" id="695560"/>
    <lineage>
        <taxon>Bacteria</taxon>
        <taxon>Bacillati</taxon>
        <taxon>Bacillota</taxon>
        <taxon>Bacilli</taxon>
        <taxon>Lactobacillales</taxon>
        <taxon>Lactobacillaceae</taxon>
        <taxon>Lactobacillus</taxon>
    </lineage>
</organism>
<feature type="transmembrane region" description="Helical" evidence="7">
    <location>
        <begin position="325"/>
        <end position="347"/>
    </location>
</feature>
<evidence type="ECO:0000313" key="11">
    <source>
        <dbReference type="Proteomes" id="UP000007033"/>
    </source>
</evidence>
<dbReference type="GO" id="GO:0005886">
    <property type="term" value="C:plasma membrane"/>
    <property type="evidence" value="ECO:0007669"/>
    <property type="project" value="UniProtKB-SubCell"/>
</dbReference>
<dbReference type="PANTHER" id="PTHR24221:SF646">
    <property type="entry name" value="HAEMOLYSIN SECRETION ATP-BINDING PROTEIN"/>
    <property type="match status" value="1"/>
</dbReference>
<dbReference type="AlphaFoldDB" id="E4SND0"/>
<dbReference type="Gene3D" id="3.40.50.300">
    <property type="entry name" value="P-loop containing nucleotide triphosphate hydrolases"/>
    <property type="match status" value="1"/>
</dbReference>
<dbReference type="InterPro" id="IPR003593">
    <property type="entry name" value="AAA+_ATPase"/>
</dbReference>
<evidence type="ECO:0000313" key="10">
    <source>
        <dbReference type="EMBL" id="ADQ59949.1"/>
    </source>
</evidence>
<feature type="transmembrane region" description="Helical" evidence="7">
    <location>
        <begin position="353"/>
        <end position="378"/>
    </location>
</feature>
<dbReference type="SUPFAM" id="SSF52540">
    <property type="entry name" value="P-loop containing nucleoside triphosphate hydrolases"/>
    <property type="match status" value="1"/>
</dbReference>
<dbReference type="GO" id="GO:0034040">
    <property type="term" value="F:ATPase-coupled lipid transmembrane transporter activity"/>
    <property type="evidence" value="ECO:0007669"/>
    <property type="project" value="TreeGrafter"/>
</dbReference>
<dbReference type="InterPro" id="IPR027417">
    <property type="entry name" value="P-loop_NTPase"/>
</dbReference>
<evidence type="ECO:0000256" key="1">
    <source>
        <dbReference type="ARBA" id="ARBA00004651"/>
    </source>
</evidence>
<feature type="transmembrane region" description="Helical" evidence="7">
    <location>
        <begin position="213"/>
        <end position="234"/>
    </location>
</feature>
<dbReference type="GO" id="GO:0005524">
    <property type="term" value="F:ATP binding"/>
    <property type="evidence" value="ECO:0007669"/>
    <property type="project" value="UniProtKB-KW"/>
</dbReference>
<dbReference type="InterPro" id="IPR011527">
    <property type="entry name" value="ABC1_TM_dom"/>
</dbReference>
<dbReference type="InterPro" id="IPR039421">
    <property type="entry name" value="Type_1_exporter"/>
</dbReference>
<dbReference type="PROSITE" id="PS50929">
    <property type="entry name" value="ABC_TM1F"/>
    <property type="match status" value="1"/>
</dbReference>
<comment type="subcellular location">
    <subcellularLocation>
        <location evidence="1">Cell membrane</location>
        <topology evidence="1">Multi-pass membrane protein</topology>
    </subcellularLocation>
</comment>
<dbReference type="InterPro" id="IPR017871">
    <property type="entry name" value="ABC_transporter-like_CS"/>
</dbReference>
<dbReference type="KEGG" id="lam:LA2_10240"/>
<feature type="domain" description="ABC transporter" evidence="8">
    <location>
        <begin position="418"/>
        <end position="655"/>
    </location>
</feature>
<proteinExistence type="predicted"/>
<name>E4SND0_LACAR</name>
<keyword evidence="4" id="KW-0067">ATP-binding</keyword>
<keyword evidence="6 7" id="KW-0472">Membrane</keyword>
<dbReference type="InterPro" id="IPR003439">
    <property type="entry name" value="ABC_transporter-like_ATP-bd"/>
</dbReference>
<feature type="domain" description="ABC transmembrane type-1" evidence="9">
    <location>
        <begin position="218"/>
        <end position="386"/>
    </location>
</feature>
<evidence type="ECO:0000256" key="2">
    <source>
        <dbReference type="ARBA" id="ARBA00022692"/>
    </source>
</evidence>
<dbReference type="SUPFAM" id="SSF90123">
    <property type="entry name" value="ABC transporter transmembrane region"/>
    <property type="match status" value="1"/>
</dbReference>
<dbReference type="EMBL" id="CP002338">
    <property type="protein sequence ID" value="ADQ59949.1"/>
    <property type="molecule type" value="Genomic_DNA"/>
</dbReference>
<dbReference type="GO" id="GO:0016887">
    <property type="term" value="F:ATP hydrolysis activity"/>
    <property type="evidence" value="ECO:0007669"/>
    <property type="project" value="InterPro"/>
</dbReference>
<sequence>MTKSFYSKVERNLCSIRANDLLSILSLHNIDYSYFFEKLKFENNDNELSETECNNLLHVAYYNNDWSKILKLQELIKQKDTSKFNLDSINAQIIVIKAAPAIATFVALLAPIQAIASVLAINAGQNVINEVTAHKQFWTSIGIWIIATALTQLLPPVATSLQGILTDKLTGFINMNLMKKSKDLQSLSIFDNNTYFDDLQLLKEGASWRPVNLIVFGVAIIQSGLTLLFMLSLLARYNQWVAILLLIVMVPQSLSYYRIQKQAFETMVTRSKNARKLDYLSSLLLDRKDAKEVRLFNMFPAVIDRYIKLFKDTRKNVDQVRMKQMYVSSFFLGLVVIVSGYGFYWFASSVNDGIIGAGALLMFVSVIASVSSSLATLVEDSSLLYDSLLWIEKYNRFEKYHDDFQSGSKQLNVPVSQIKLSHVSFTYPFSDEEVLHDVNFNINKGEKIAIVGENGSGKSTLIKLLMRFYDPSKGEVDLNGNNLKDYDIKTYRNKLSATFQDYSKFKLSLFENVSVFRHGNEDKVKDALKSAGLSTLLEDKDINLNTILSKEFANGVELSVGQWQKIALARDIYSDAQVEFLDEPTAVIDAKSENEIYEHFLAKNKDKTIVFVTHRLSAVKYANKILFLQNGKVQGFDSHEALMKTNEDYRNMYNLQKEAYI</sequence>
<dbReference type="CDD" id="cd03228">
    <property type="entry name" value="ABCC_MRP_Like"/>
    <property type="match status" value="1"/>
</dbReference>
<evidence type="ECO:0000256" key="5">
    <source>
        <dbReference type="ARBA" id="ARBA00022989"/>
    </source>
</evidence>
<dbReference type="SMART" id="SM00382">
    <property type="entry name" value="AAA"/>
    <property type="match status" value="1"/>
</dbReference>